<dbReference type="InterPro" id="IPR032675">
    <property type="entry name" value="LRR_dom_sf"/>
</dbReference>
<evidence type="ECO:0008006" key="3">
    <source>
        <dbReference type="Google" id="ProtNLM"/>
    </source>
</evidence>
<dbReference type="Gene3D" id="3.80.10.10">
    <property type="entry name" value="Ribonuclease Inhibitor"/>
    <property type="match status" value="1"/>
</dbReference>
<proteinExistence type="predicted"/>
<dbReference type="SUPFAM" id="SSF52047">
    <property type="entry name" value="RNI-like"/>
    <property type="match status" value="2"/>
</dbReference>
<evidence type="ECO:0000313" key="1">
    <source>
        <dbReference type="EMBL" id="KAJ8654305.1"/>
    </source>
</evidence>
<reference evidence="1 2" key="1">
    <citation type="submission" date="2023-03" db="EMBL/GenBank/DDBJ databases">
        <title>Genome sequence of Lichtheimia ornata CBS 291.66.</title>
        <authorList>
            <person name="Mohabir J.T."/>
            <person name="Shea T.P."/>
            <person name="Kurbessoian T."/>
            <person name="Berby B."/>
            <person name="Fontaine J."/>
            <person name="Livny J."/>
            <person name="Gnirke A."/>
            <person name="Stajich J.E."/>
            <person name="Cuomo C.A."/>
        </authorList>
    </citation>
    <scope>NUCLEOTIDE SEQUENCE [LARGE SCALE GENOMIC DNA]</scope>
    <source>
        <strain evidence="1">CBS 291.66</strain>
    </source>
</reference>
<dbReference type="SUPFAM" id="SSF48452">
    <property type="entry name" value="TPR-like"/>
    <property type="match status" value="1"/>
</dbReference>
<organism evidence="1 2">
    <name type="scientific">Lichtheimia ornata</name>
    <dbReference type="NCBI Taxonomy" id="688661"/>
    <lineage>
        <taxon>Eukaryota</taxon>
        <taxon>Fungi</taxon>
        <taxon>Fungi incertae sedis</taxon>
        <taxon>Mucoromycota</taxon>
        <taxon>Mucoromycotina</taxon>
        <taxon>Mucoromycetes</taxon>
        <taxon>Mucorales</taxon>
        <taxon>Lichtheimiaceae</taxon>
        <taxon>Lichtheimia</taxon>
    </lineage>
</organism>
<dbReference type="EMBL" id="JARTCD010000063">
    <property type="protein sequence ID" value="KAJ8654305.1"/>
    <property type="molecule type" value="Genomic_DNA"/>
</dbReference>
<dbReference type="PANTHER" id="PTHR38926:SF72">
    <property type="entry name" value="IM:7136021-RELATED"/>
    <property type="match status" value="1"/>
</dbReference>
<dbReference type="Proteomes" id="UP001234581">
    <property type="component" value="Unassembled WGS sequence"/>
</dbReference>
<evidence type="ECO:0000313" key="2">
    <source>
        <dbReference type="Proteomes" id="UP001234581"/>
    </source>
</evidence>
<gene>
    <name evidence="1" type="ORF">O0I10_010001</name>
</gene>
<dbReference type="GeneID" id="83217405"/>
<accession>A0AAD7XTX9</accession>
<sequence length="663" mass="74644">MTWDAGKQLLETLASAAAKGHHEQVLEESTAACNQLVQLYMGFLDLRSKTRAIRGEFDTALDDAATMQQLAPASALGYLRGGYIYDMRGLRREAIRVYDEGLSHVAIDDPAYQLVVNAKSSSEEALNRRFDFMDQLPPDILMNIVPRFVGNDALSSDKQYPYLNVSKRWHHVIPPIANFHFIIKQPKTLDQGHDHLVSVSRHVKTLTLQGCPKTINRFFQRASFEALTQLTIKANEDSFLLLLRVLGKNLTHLTISNLALKDNSSIKLQWVLLDCNCPNLKSLDISDVNTVIDSLHLHPKLEELSMNKIGQSIRKEAVHELLSCFPSLKALVVDTSVDPSILTMVQERCPSLYKLWFGFLQATSVTYQGSGGIYDLILNLDRSNGAKYTETVGLLARHCQTLMGCRLLLESVTENHGQCDVDFPSDVQFNRLDTLHIASWGTGIYEQWDTRLFEWIIQRSPNIRHIYVSGTAAIQEQIIRPICNFTSLRRAVFHIRNDDAAPLILQFLQHHHSLGIQSTIHELGFTIFQLTSSTRKLLGVVTQLSQLQVLRIEVYGTLQGTNMPLFIQKLGRGCPNLKVINLACYHGYQEGILSQLHLIKSLKTLVLFKKPLSDDDAVALTKCQQLDRLSVYGCATSPSVVKFLASHIPHLTFKEPRHIAFTL</sequence>
<dbReference type="AlphaFoldDB" id="A0AAD7XTX9"/>
<comment type="caution">
    <text evidence="1">The sequence shown here is derived from an EMBL/GenBank/DDBJ whole genome shotgun (WGS) entry which is preliminary data.</text>
</comment>
<name>A0AAD7XTX9_9FUNG</name>
<dbReference type="InterPro" id="IPR011990">
    <property type="entry name" value="TPR-like_helical_dom_sf"/>
</dbReference>
<dbReference type="PANTHER" id="PTHR38926">
    <property type="entry name" value="F-BOX DOMAIN CONTAINING PROTEIN, EXPRESSED"/>
    <property type="match status" value="1"/>
</dbReference>
<keyword evidence="2" id="KW-1185">Reference proteome</keyword>
<dbReference type="RefSeq" id="XP_058339219.1">
    <property type="nucleotide sequence ID" value="XM_058489984.1"/>
</dbReference>
<protein>
    <recommendedName>
        <fullName evidence="3">F-box domain-containing protein</fullName>
    </recommendedName>
</protein>